<protein>
    <submittedName>
        <fullName evidence="6">GntR family transcriptional regulator</fullName>
    </submittedName>
</protein>
<dbReference type="InterPro" id="IPR011711">
    <property type="entry name" value="GntR_C"/>
</dbReference>
<feature type="domain" description="HTH gntR-type" evidence="5">
    <location>
        <begin position="30"/>
        <end position="97"/>
    </location>
</feature>
<dbReference type="PROSITE" id="PS50949">
    <property type="entry name" value="HTH_GNTR"/>
    <property type="match status" value="1"/>
</dbReference>
<dbReference type="PANTHER" id="PTHR43537">
    <property type="entry name" value="TRANSCRIPTIONAL REGULATOR, GNTR FAMILY"/>
    <property type="match status" value="1"/>
</dbReference>
<evidence type="ECO:0000256" key="3">
    <source>
        <dbReference type="ARBA" id="ARBA00023163"/>
    </source>
</evidence>
<dbReference type="CDD" id="cd07377">
    <property type="entry name" value="WHTH_GntR"/>
    <property type="match status" value="1"/>
</dbReference>
<dbReference type="InterPro" id="IPR036388">
    <property type="entry name" value="WH-like_DNA-bd_sf"/>
</dbReference>
<dbReference type="PRINTS" id="PR00033">
    <property type="entry name" value="HTHASNC"/>
</dbReference>
<dbReference type="SMART" id="SM00345">
    <property type="entry name" value="HTH_GNTR"/>
    <property type="match status" value="1"/>
</dbReference>
<dbReference type="InterPro" id="IPR036390">
    <property type="entry name" value="WH_DNA-bd_sf"/>
</dbReference>
<reference evidence="6 7" key="1">
    <citation type="submission" date="2024-04" db="EMBL/GenBank/DDBJ databases">
        <title>Novel species of the genus Ideonella isolated from streams.</title>
        <authorList>
            <person name="Lu H."/>
        </authorList>
    </citation>
    <scope>NUCLEOTIDE SEQUENCE [LARGE SCALE GENOMIC DNA]</scope>
    <source>
        <strain evidence="6 7">DXS22W</strain>
    </source>
</reference>
<dbReference type="EMBL" id="JBBUTH010000007">
    <property type="protein sequence ID" value="MEK8050940.1"/>
    <property type="molecule type" value="Genomic_DNA"/>
</dbReference>
<dbReference type="Pfam" id="PF07729">
    <property type="entry name" value="FCD"/>
    <property type="match status" value="1"/>
</dbReference>
<evidence type="ECO:0000256" key="2">
    <source>
        <dbReference type="ARBA" id="ARBA00023125"/>
    </source>
</evidence>
<evidence type="ECO:0000256" key="4">
    <source>
        <dbReference type="SAM" id="MobiDB-lite"/>
    </source>
</evidence>
<accession>A0ABU9CKE7</accession>
<evidence type="ECO:0000313" key="6">
    <source>
        <dbReference type="EMBL" id="MEK8050940.1"/>
    </source>
</evidence>
<feature type="compositionally biased region" description="Pro residues" evidence="4">
    <location>
        <begin position="1"/>
        <end position="21"/>
    </location>
</feature>
<feature type="region of interest" description="Disordered" evidence="4">
    <location>
        <begin position="1"/>
        <end position="24"/>
    </location>
</feature>
<gene>
    <name evidence="6" type="ORF">AACH10_11890</name>
</gene>
<comment type="caution">
    <text evidence="6">The sequence shown here is derived from an EMBL/GenBank/DDBJ whole genome shotgun (WGS) entry which is preliminary data.</text>
</comment>
<sequence length="245" mass="26636">MSARPPLPRDPAPDAEPPAPAPGFQAIEVPDLVARVEAQLRDAILDGRIGPGERIVEAELARQMGISRAPVREAARRLESAGLLLARPRHGFAVREFTARQVEDLYRVRITLELMACELVCAQASDADLAALEPRVDGMVARAATLTRAQRVAMDIGFHQHLVALSGNACLQRLYLQLSHEVQLFLALTEDTYGDIAALADTHRPIAQALMRRDAAAACAALRYHLDVALDHVRALAEQGSARKP</sequence>
<dbReference type="PANTHER" id="PTHR43537:SF24">
    <property type="entry name" value="GLUCONATE OPERON TRANSCRIPTIONAL REPRESSOR"/>
    <property type="match status" value="1"/>
</dbReference>
<proteinExistence type="predicted"/>
<dbReference type="InterPro" id="IPR000485">
    <property type="entry name" value="AsnC-type_HTH_dom"/>
</dbReference>
<dbReference type="InterPro" id="IPR000524">
    <property type="entry name" value="Tscrpt_reg_HTH_GntR"/>
</dbReference>
<keyword evidence="2" id="KW-0238">DNA-binding</keyword>
<dbReference type="SUPFAM" id="SSF46785">
    <property type="entry name" value="Winged helix' DNA-binding domain"/>
    <property type="match status" value="1"/>
</dbReference>
<dbReference type="SMART" id="SM00895">
    <property type="entry name" value="FCD"/>
    <property type="match status" value="1"/>
</dbReference>
<keyword evidence="1" id="KW-0805">Transcription regulation</keyword>
<evidence type="ECO:0000259" key="5">
    <source>
        <dbReference type="PROSITE" id="PS50949"/>
    </source>
</evidence>
<dbReference type="Proteomes" id="UP001365405">
    <property type="component" value="Unassembled WGS sequence"/>
</dbReference>
<name>A0ABU9CKE7_9BURK</name>
<dbReference type="InterPro" id="IPR008920">
    <property type="entry name" value="TF_FadR/GntR_C"/>
</dbReference>
<dbReference type="Pfam" id="PF00392">
    <property type="entry name" value="GntR"/>
    <property type="match status" value="1"/>
</dbReference>
<dbReference type="Gene3D" id="1.10.10.10">
    <property type="entry name" value="Winged helix-like DNA-binding domain superfamily/Winged helix DNA-binding domain"/>
    <property type="match status" value="1"/>
</dbReference>
<evidence type="ECO:0000256" key="1">
    <source>
        <dbReference type="ARBA" id="ARBA00023015"/>
    </source>
</evidence>
<evidence type="ECO:0000313" key="7">
    <source>
        <dbReference type="Proteomes" id="UP001365405"/>
    </source>
</evidence>
<keyword evidence="3" id="KW-0804">Transcription</keyword>
<keyword evidence="7" id="KW-1185">Reference proteome</keyword>
<dbReference type="PRINTS" id="PR00035">
    <property type="entry name" value="HTHGNTR"/>
</dbReference>
<dbReference type="RefSeq" id="WP_341410634.1">
    <property type="nucleotide sequence ID" value="NZ_JBBUTH010000007.1"/>
</dbReference>
<organism evidence="6 7">
    <name type="scientific">Pseudaquabacterium inlustre</name>
    <dbReference type="NCBI Taxonomy" id="2984192"/>
    <lineage>
        <taxon>Bacteria</taxon>
        <taxon>Pseudomonadati</taxon>
        <taxon>Pseudomonadota</taxon>
        <taxon>Betaproteobacteria</taxon>
        <taxon>Burkholderiales</taxon>
        <taxon>Sphaerotilaceae</taxon>
        <taxon>Pseudaquabacterium</taxon>
    </lineage>
</organism>
<dbReference type="Gene3D" id="1.20.120.530">
    <property type="entry name" value="GntR ligand-binding domain-like"/>
    <property type="match status" value="1"/>
</dbReference>
<dbReference type="SUPFAM" id="SSF48008">
    <property type="entry name" value="GntR ligand-binding domain-like"/>
    <property type="match status" value="1"/>
</dbReference>